<feature type="chain" id="PRO_5037309823" description="Lipoprotein" evidence="2">
    <location>
        <begin position="23"/>
        <end position="178"/>
    </location>
</feature>
<keyword evidence="4" id="KW-1185">Reference proteome</keyword>
<dbReference type="InterPro" id="IPR047780">
    <property type="entry name" value="TssQ-like"/>
</dbReference>
<protein>
    <recommendedName>
        <fullName evidence="5">Lipoprotein</fullName>
    </recommendedName>
</protein>
<dbReference type="NCBIfam" id="NF038027">
    <property type="entry name" value="TssQ_fam"/>
    <property type="match status" value="1"/>
</dbReference>
<dbReference type="RefSeq" id="WP_188567158.1">
    <property type="nucleotide sequence ID" value="NZ_BMED01000003.1"/>
</dbReference>
<evidence type="ECO:0008006" key="5">
    <source>
        <dbReference type="Google" id="ProtNLM"/>
    </source>
</evidence>
<evidence type="ECO:0000313" key="4">
    <source>
        <dbReference type="Proteomes" id="UP000637423"/>
    </source>
</evidence>
<dbReference type="InterPro" id="IPR011990">
    <property type="entry name" value="TPR-like_helical_dom_sf"/>
</dbReference>
<feature type="signal peptide" evidence="2">
    <location>
        <begin position="1"/>
        <end position="22"/>
    </location>
</feature>
<comment type="caution">
    <text evidence="3">The sequence shown here is derived from an EMBL/GenBank/DDBJ whole genome shotgun (WGS) entry which is preliminary data.</text>
</comment>
<dbReference type="EMBL" id="BMED01000003">
    <property type="protein sequence ID" value="GGC82840.1"/>
    <property type="molecule type" value="Genomic_DNA"/>
</dbReference>
<name>A0A916XM23_9BURK</name>
<dbReference type="Proteomes" id="UP000637423">
    <property type="component" value="Unassembled WGS sequence"/>
</dbReference>
<organism evidence="3 4">
    <name type="scientific">Undibacterium terreum</name>
    <dbReference type="NCBI Taxonomy" id="1224302"/>
    <lineage>
        <taxon>Bacteria</taxon>
        <taxon>Pseudomonadati</taxon>
        <taxon>Pseudomonadota</taxon>
        <taxon>Betaproteobacteria</taxon>
        <taxon>Burkholderiales</taxon>
        <taxon>Oxalobacteraceae</taxon>
        <taxon>Undibacterium</taxon>
    </lineage>
</organism>
<accession>A0A916XM23</accession>
<gene>
    <name evidence="3" type="ORF">GCM10011396_32720</name>
</gene>
<proteinExistence type="predicted"/>
<dbReference type="Gene3D" id="1.25.40.10">
    <property type="entry name" value="Tetratricopeptide repeat domain"/>
    <property type="match status" value="1"/>
</dbReference>
<reference evidence="3" key="2">
    <citation type="submission" date="2020-09" db="EMBL/GenBank/DDBJ databases">
        <authorList>
            <person name="Sun Q."/>
            <person name="Zhou Y."/>
        </authorList>
    </citation>
    <scope>NUCLEOTIDE SEQUENCE</scope>
    <source>
        <strain evidence="3">CGMCC 1.10998</strain>
    </source>
</reference>
<evidence type="ECO:0000256" key="2">
    <source>
        <dbReference type="SAM" id="SignalP"/>
    </source>
</evidence>
<evidence type="ECO:0000313" key="3">
    <source>
        <dbReference type="EMBL" id="GGC82840.1"/>
    </source>
</evidence>
<sequence>MKPTVRHLSLIVSIGSALLLSACVVPPQNQQVTPAAPKPAAAAPVAASAPVAPVVVPPSPAQAALTEGMELYDKGDFNGAIKKLSGSADIWNADKSLQLSALKTMAFSYCVSSRQTLCRQQFEKALKLDPNFDLEPGEKQHPLWAPVFEQAKKRVAAAASKPAPPVRKPAPKPATTGQ</sequence>
<evidence type="ECO:0000256" key="1">
    <source>
        <dbReference type="SAM" id="MobiDB-lite"/>
    </source>
</evidence>
<keyword evidence="2" id="KW-0732">Signal</keyword>
<reference evidence="3" key="1">
    <citation type="journal article" date="2014" name="Int. J. Syst. Evol. Microbiol.">
        <title>Complete genome sequence of Corynebacterium casei LMG S-19264T (=DSM 44701T), isolated from a smear-ripened cheese.</title>
        <authorList>
            <consortium name="US DOE Joint Genome Institute (JGI-PGF)"/>
            <person name="Walter F."/>
            <person name="Albersmeier A."/>
            <person name="Kalinowski J."/>
            <person name="Ruckert C."/>
        </authorList>
    </citation>
    <scope>NUCLEOTIDE SEQUENCE</scope>
    <source>
        <strain evidence="3">CGMCC 1.10998</strain>
    </source>
</reference>
<dbReference type="PROSITE" id="PS51257">
    <property type="entry name" value="PROKAR_LIPOPROTEIN"/>
    <property type="match status" value="1"/>
</dbReference>
<dbReference type="AlphaFoldDB" id="A0A916XM23"/>
<dbReference type="SUPFAM" id="SSF48452">
    <property type="entry name" value="TPR-like"/>
    <property type="match status" value="1"/>
</dbReference>
<feature type="region of interest" description="Disordered" evidence="1">
    <location>
        <begin position="155"/>
        <end position="178"/>
    </location>
</feature>
<feature type="compositionally biased region" description="Pro residues" evidence="1">
    <location>
        <begin position="162"/>
        <end position="172"/>
    </location>
</feature>